<dbReference type="GO" id="GO:0005634">
    <property type="term" value="C:nucleus"/>
    <property type="evidence" value="ECO:0007669"/>
    <property type="project" value="UniProtKB-SubCell"/>
</dbReference>
<gene>
    <name evidence="12" type="ORF">TREES_T100008131</name>
</gene>
<dbReference type="InterPro" id="IPR027073">
    <property type="entry name" value="5_3_exoribonuclease"/>
</dbReference>
<dbReference type="EC" id="3.1.13.-" evidence="8"/>
<feature type="compositionally biased region" description="Low complexity" evidence="9">
    <location>
        <begin position="249"/>
        <end position="269"/>
    </location>
</feature>
<keyword evidence="5 8" id="KW-0378">Hydrolase</keyword>
<evidence type="ECO:0000256" key="9">
    <source>
        <dbReference type="SAM" id="MobiDB-lite"/>
    </source>
</evidence>
<evidence type="ECO:0000256" key="1">
    <source>
        <dbReference type="ARBA" id="ARBA00004123"/>
    </source>
</evidence>
<evidence type="ECO:0000256" key="2">
    <source>
        <dbReference type="ARBA" id="ARBA00006994"/>
    </source>
</evidence>
<dbReference type="InterPro" id="IPR017151">
    <property type="entry name" value="Xrn2/3/4"/>
</dbReference>
<dbReference type="FunCoup" id="L8Y9A7">
    <property type="interactions" value="3197"/>
</dbReference>
<dbReference type="GO" id="GO:0003723">
    <property type="term" value="F:RNA binding"/>
    <property type="evidence" value="ECO:0007669"/>
    <property type="project" value="TreeGrafter"/>
</dbReference>
<name>L8Y9A7_TUPCH</name>
<evidence type="ECO:0000313" key="13">
    <source>
        <dbReference type="Proteomes" id="UP000011518"/>
    </source>
</evidence>
<dbReference type="STRING" id="246437.L8Y9A7"/>
<feature type="compositionally biased region" description="Basic and acidic residues" evidence="9">
    <location>
        <begin position="646"/>
        <end position="661"/>
    </location>
</feature>
<evidence type="ECO:0000259" key="11">
    <source>
        <dbReference type="Pfam" id="PF17846"/>
    </source>
</evidence>
<dbReference type="InterPro" id="IPR041412">
    <property type="entry name" value="Xrn1_helical"/>
</dbReference>
<feature type="domain" description="Xrn1 helical" evidence="11">
    <location>
        <begin position="107"/>
        <end position="548"/>
    </location>
</feature>
<dbReference type="PANTHER" id="PTHR12341:SF41">
    <property type="entry name" value="5'-3' EXORIBONUCLEASE 2"/>
    <property type="match status" value="1"/>
</dbReference>
<evidence type="ECO:0000256" key="8">
    <source>
        <dbReference type="PIRNR" id="PIRNR037239"/>
    </source>
</evidence>
<dbReference type="PANTHER" id="PTHR12341">
    <property type="entry name" value="5'-&gt;3' EXORIBONUCLEASE"/>
    <property type="match status" value="1"/>
</dbReference>
<keyword evidence="6 8" id="KW-0269">Exonuclease</keyword>
<protein>
    <recommendedName>
        <fullName evidence="8">5'-3' exoribonuclease</fullName>
        <ecNumber evidence="8">3.1.13.-</ecNumber>
    </recommendedName>
</protein>
<feature type="domain" description="Xrn1 N-terminal" evidence="10">
    <location>
        <begin position="21"/>
        <end position="81"/>
    </location>
</feature>
<dbReference type="GO" id="GO:0004534">
    <property type="term" value="F:5'-3' RNA exonuclease activity"/>
    <property type="evidence" value="ECO:0007669"/>
    <property type="project" value="UniProtKB-UniRule"/>
</dbReference>
<dbReference type="InParanoid" id="L8Y9A7"/>
<dbReference type="FunFam" id="1.25.40.1050:FF:000002">
    <property type="entry name" value="5'-3' exoribonuclease"/>
    <property type="match status" value="1"/>
</dbReference>
<comment type="function">
    <text evidence="8">Possesses 5'-&gt;3' exoribonuclease activity. May promote termination of transcription by RNA polymerase II.</text>
</comment>
<organism evidence="12 13">
    <name type="scientific">Tupaia chinensis</name>
    <name type="common">Chinese tree shrew</name>
    <name type="synonym">Tupaia belangeri chinensis</name>
    <dbReference type="NCBI Taxonomy" id="246437"/>
    <lineage>
        <taxon>Eukaryota</taxon>
        <taxon>Metazoa</taxon>
        <taxon>Chordata</taxon>
        <taxon>Craniata</taxon>
        <taxon>Vertebrata</taxon>
        <taxon>Euteleostomi</taxon>
        <taxon>Mammalia</taxon>
        <taxon>Eutheria</taxon>
        <taxon>Euarchontoglires</taxon>
        <taxon>Scandentia</taxon>
        <taxon>Tupaiidae</taxon>
        <taxon>Tupaia</taxon>
    </lineage>
</organism>
<reference evidence="13" key="1">
    <citation type="submission" date="2012-07" db="EMBL/GenBank/DDBJ databases">
        <title>Genome of the Chinese tree shrew, a rising model animal genetically related to primates.</title>
        <authorList>
            <person name="Zhang G."/>
            <person name="Fan Y."/>
            <person name="Yao Y."/>
            <person name="Huang Z."/>
        </authorList>
    </citation>
    <scope>NUCLEOTIDE SEQUENCE [LARGE SCALE GENOMIC DNA]</scope>
</reference>
<keyword evidence="4 8" id="KW-0540">Nuclease</keyword>
<evidence type="ECO:0000256" key="3">
    <source>
        <dbReference type="ARBA" id="ARBA00022664"/>
    </source>
</evidence>
<proteinExistence type="inferred from homology"/>
<dbReference type="Gene3D" id="1.25.40.1050">
    <property type="match status" value="2"/>
</dbReference>
<evidence type="ECO:0000313" key="12">
    <source>
        <dbReference type="EMBL" id="ELV12993.1"/>
    </source>
</evidence>
<dbReference type="Proteomes" id="UP000011518">
    <property type="component" value="Unassembled WGS sequence"/>
</dbReference>
<feature type="compositionally biased region" description="Basic residues" evidence="9">
    <location>
        <begin position="197"/>
        <end position="207"/>
    </location>
</feature>
<comment type="subcellular location">
    <subcellularLocation>
        <location evidence="1">Nucleus</location>
    </subcellularLocation>
</comment>
<keyword evidence="3 8" id="KW-0507">mRNA processing</keyword>
<dbReference type="Pfam" id="PF03159">
    <property type="entry name" value="XRN_N"/>
    <property type="match status" value="1"/>
</dbReference>
<evidence type="ECO:0000256" key="6">
    <source>
        <dbReference type="ARBA" id="ARBA00022839"/>
    </source>
</evidence>
<feature type="region of interest" description="Disordered" evidence="9">
    <location>
        <begin position="646"/>
        <end position="669"/>
    </location>
</feature>
<dbReference type="InterPro" id="IPR004859">
    <property type="entry name" value="Xrn1_N"/>
</dbReference>
<evidence type="ECO:0000256" key="4">
    <source>
        <dbReference type="ARBA" id="ARBA00022722"/>
    </source>
</evidence>
<feature type="region of interest" description="Disordered" evidence="9">
    <location>
        <begin position="189"/>
        <end position="235"/>
    </location>
</feature>
<evidence type="ECO:0000259" key="10">
    <source>
        <dbReference type="Pfam" id="PF03159"/>
    </source>
</evidence>
<evidence type="ECO:0000256" key="5">
    <source>
        <dbReference type="ARBA" id="ARBA00022801"/>
    </source>
</evidence>
<dbReference type="AlphaFoldDB" id="L8Y9A7"/>
<dbReference type="PIRSF" id="PIRSF037239">
    <property type="entry name" value="Exonuclease_Xrn2"/>
    <property type="match status" value="1"/>
</dbReference>
<dbReference type="eggNOG" id="KOG2044">
    <property type="taxonomic scope" value="Eukaryota"/>
</dbReference>
<reference evidence="13" key="2">
    <citation type="journal article" date="2013" name="Nat. Commun.">
        <title>Genome of the Chinese tree shrew.</title>
        <authorList>
            <person name="Fan Y."/>
            <person name="Huang Z.Y."/>
            <person name="Cao C.C."/>
            <person name="Chen C.S."/>
            <person name="Chen Y.X."/>
            <person name="Fan D.D."/>
            <person name="He J."/>
            <person name="Hou H.L."/>
            <person name="Hu L."/>
            <person name="Hu X.T."/>
            <person name="Jiang X.T."/>
            <person name="Lai R."/>
            <person name="Lang Y.S."/>
            <person name="Liang B."/>
            <person name="Liao S.G."/>
            <person name="Mu D."/>
            <person name="Ma Y.Y."/>
            <person name="Niu Y.Y."/>
            <person name="Sun X.Q."/>
            <person name="Xia J.Q."/>
            <person name="Xiao J."/>
            <person name="Xiong Z.Q."/>
            <person name="Xu L."/>
            <person name="Yang L."/>
            <person name="Zhang Y."/>
            <person name="Zhao W."/>
            <person name="Zhao X.D."/>
            <person name="Zheng Y.T."/>
            <person name="Zhou J.M."/>
            <person name="Zhu Y.B."/>
            <person name="Zhang G.J."/>
            <person name="Wang J."/>
            <person name="Yao Y.G."/>
        </authorList>
    </citation>
    <scope>NUCLEOTIDE SEQUENCE [LARGE SCALE GENOMIC DNA]</scope>
</reference>
<keyword evidence="7" id="KW-0539">Nucleus</keyword>
<keyword evidence="13" id="KW-1185">Reference proteome</keyword>
<feature type="compositionally biased region" description="Polar residues" evidence="9">
    <location>
        <begin position="226"/>
        <end position="235"/>
    </location>
</feature>
<dbReference type="GO" id="GO:0000956">
    <property type="term" value="P:nuclear-transcribed mRNA catabolic process"/>
    <property type="evidence" value="ECO:0007669"/>
    <property type="project" value="TreeGrafter"/>
</dbReference>
<sequence length="669" mass="76414">MEAAVEKQRVREEILAKGGFLPPEEIKERFDSNCITPGTEFMDNLAKCLRYYIADRLNNDPGWKNLTHDELADSLPSAEGEFIFLRLNVLREYLERELTMASLPFTFDVERSIDDWVFMCFFVGNDFLPHLPSLEIREGAIDRLVNIYKNVVHKTGGYLTESGYVNLQRVQMIMLAVGEVEDSIFKKRKDDEDSFRRRQKEKRKRMKRDQPAFTPGGILTPHALGSRNSPGCQVANNPRQAAYEMRMQNNSSPSVSPNVSFSSDGSPSPLGGIKRKADDSDSEPEPEDNVRLWEAGWKQRYYKNKFDVDAADEKFRRKVVQSYVEGLCWVLRYYYQGCASWKWYYPFHYAPFASDFEGIADMPSDFEKGTKPFKPLEQLMGVFPAASGNFLPPSWRKLMSDPDSSIIDFYPEDFAIDLNGKKYAWQGVALLPFVDERRLRAALEEVYPDLTPEETRRNSLGGDVLFVGKHHPLHDFISELYQTGSTEPVDVPPELCHGIQGKFSLDEEAVLPDHINFKDPQFAEDYIFKAVMLPGARKPAAVLKPSDWEKSSNGRQWKPQLGFNRDRRPVHLDQAAFRTLGHVMPRGSGTGVYSNAAPPPATYQGSLYRPLLRGQAQIPKLMSNMRPQDSWRGPPPLFQQQRFDRATPEKEGNTRCHHPQEDTVGIKLS</sequence>
<comment type="similarity">
    <text evidence="2 8">Belongs to the 5'-3' exonuclease family. XRN2/RAT1 subfamily.</text>
</comment>
<dbReference type="EMBL" id="KB363509">
    <property type="protein sequence ID" value="ELV12993.1"/>
    <property type="molecule type" value="Genomic_DNA"/>
</dbReference>
<accession>L8Y9A7</accession>
<evidence type="ECO:0000256" key="7">
    <source>
        <dbReference type="ARBA" id="ARBA00023242"/>
    </source>
</evidence>
<dbReference type="GO" id="GO:0006397">
    <property type="term" value="P:mRNA processing"/>
    <property type="evidence" value="ECO:0007669"/>
    <property type="project" value="UniProtKB-UniRule"/>
</dbReference>
<feature type="region of interest" description="Disordered" evidence="9">
    <location>
        <begin position="247"/>
        <end position="289"/>
    </location>
</feature>
<dbReference type="Pfam" id="PF17846">
    <property type="entry name" value="XRN_M"/>
    <property type="match status" value="1"/>
</dbReference>